<evidence type="ECO:0000313" key="2">
    <source>
        <dbReference type="EMBL" id="AEO93633.1"/>
    </source>
</evidence>
<dbReference type="KEGG" id="vg:18563589"/>
<organism evidence="2 3">
    <name type="scientific">Bacillus phage G</name>
    <dbReference type="NCBI Taxonomy" id="2884420"/>
    <lineage>
        <taxon>Viruses</taxon>
        <taxon>Duplodnaviria</taxon>
        <taxon>Heunggongvirae</taxon>
        <taxon>Uroviricota</taxon>
        <taxon>Caudoviricetes</taxon>
        <taxon>Donellivirus</taxon>
        <taxon>Donellivirus gee</taxon>
    </lineage>
</organism>
<evidence type="ECO:0000313" key="3">
    <source>
        <dbReference type="Proteomes" id="UP000009273"/>
    </source>
</evidence>
<dbReference type="EMBL" id="JN638751">
    <property type="protein sequence ID" value="AEO93633.1"/>
    <property type="molecule type" value="Genomic_DNA"/>
</dbReference>
<dbReference type="GeneID" id="18563589"/>
<sequence>MANYDGIILNDIIFTCTRKKKVYNVDIINLYNFEATRNININPVTIIELLPDFRDENDEYGATKQINNFDAVFPFGDSQSPPRRTPLENSWTRNRN</sequence>
<dbReference type="RefSeq" id="YP_009015677.1">
    <property type="nucleotide sequence ID" value="NC_023719.1"/>
</dbReference>
<proteinExistence type="predicted"/>
<accession>G3MAB5</accession>
<feature type="compositionally biased region" description="Polar residues" evidence="1">
    <location>
        <begin position="77"/>
        <end position="96"/>
    </location>
</feature>
<feature type="region of interest" description="Disordered" evidence="1">
    <location>
        <begin position="75"/>
        <end position="96"/>
    </location>
</feature>
<evidence type="ECO:0000256" key="1">
    <source>
        <dbReference type="SAM" id="MobiDB-lite"/>
    </source>
</evidence>
<protein>
    <submittedName>
        <fullName evidence="2">Gp374</fullName>
    </submittedName>
</protein>
<dbReference type="Proteomes" id="UP000009273">
    <property type="component" value="Segment"/>
</dbReference>
<reference evidence="2 3" key="1">
    <citation type="submission" date="2011-09" db="EMBL/GenBank/DDBJ databases">
        <authorList>
            <person name="Pope W.H."/>
            <person name="Pedulla M.L."/>
            <person name="Ford M.E."/>
            <person name="Peebles C.L."/>
            <person name="Hatfull G.H."/>
            <person name="Hendrix R.W."/>
        </authorList>
    </citation>
    <scope>NUCLEOTIDE SEQUENCE [LARGE SCALE GENOMIC DNA]</scope>
    <source>
        <strain evidence="2">G</strain>
    </source>
</reference>
<keyword evidence="3" id="KW-1185">Reference proteome</keyword>
<name>G3MAB5_9CAUD</name>
<gene>
    <name evidence="2" type="primary">374</name>
    <name evidence="2" type="ORF">G_374</name>
</gene>